<evidence type="ECO:0000259" key="6">
    <source>
        <dbReference type="PROSITE" id="PS00497"/>
    </source>
</evidence>
<dbReference type="AlphaFoldDB" id="A0A1S2Q1S7"/>
<dbReference type="SUPFAM" id="SSF48056">
    <property type="entry name" value="Di-copper centre-containing domain"/>
    <property type="match status" value="1"/>
</dbReference>
<dbReference type="GO" id="GO:0046872">
    <property type="term" value="F:metal ion binding"/>
    <property type="evidence" value="ECO:0007669"/>
    <property type="project" value="UniProtKB-KW"/>
</dbReference>
<keyword evidence="9" id="KW-1185">Reference proteome</keyword>
<keyword evidence="5" id="KW-0186">Copper</keyword>
<dbReference type="EMBL" id="MLYP01000008">
    <property type="protein sequence ID" value="OIJ99706.1"/>
    <property type="molecule type" value="Genomic_DNA"/>
</dbReference>
<accession>A0A1S2Q1S7</accession>
<dbReference type="Gene3D" id="1.10.1280.10">
    <property type="entry name" value="Di-copper center containing domain from catechol oxidase"/>
    <property type="match status" value="1"/>
</dbReference>
<evidence type="ECO:0000256" key="5">
    <source>
        <dbReference type="ARBA" id="ARBA00023008"/>
    </source>
</evidence>
<proteinExistence type="inferred from homology"/>
<organism evidence="8 9">
    <name type="scientific">Streptomyces colonosanans</name>
    <dbReference type="NCBI Taxonomy" id="1428652"/>
    <lineage>
        <taxon>Bacteria</taxon>
        <taxon>Bacillati</taxon>
        <taxon>Actinomycetota</taxon>
        <taxon>Actinomycetes</taxon>
        <taxon>Kitasatosporales</taxon>
        <taxon>Streptomycetaceae</taxon>
        <taxon>Streptomyces</taxon>
    </lineage>
</organism>
<dbReference type="RefSeq" id="WP_071364729.1">
    <property type="nucleotide sequence ID" value="NZ_MLYP01000008.1"/>
</dbReference>
<name>A0A1S2Q1S7_9ACTN</name>
<reference evidence="8 9" key="1">
    <citation type="submission" date="2016-10" db="EMBL/GenBank/DDBJ databases">
        <title>Genome sequence of Streptomyces sp. MUSC 93.</title>
        <authorList>
            <person name="Lee L.-H."/>
            <person name="Ser H.-L."/>
            <person name="Law J.W.-F."/>
        </authorList>
    </citation>
    <scope>NUCLEOTIDE SEQUENCE [LARGE SCALE GENOMIC DNA]</scope>
    <source>
        <strain evidence="8 9">MUSC 93</strain>
    </source>
</reference>
<evidence type="ECO:0000259" key="7">
    <source>
        <dbReference type="PROSITE" id="PS00498"/>
    </source>
</evidence>
<gene>
    <name evidence="8" type="ORF">BIV24_04010</name>
</gene>
<dbReference type="InterPro" id="IPR002227">
    <property type="entry name" value="Tyrosinase_Cu-bd"/>
</dbReference>
<dbReference type="STRING" id="1428652.BIV24_04010"/>
<dbReference type="Proteomes" id="UP000179935">
    <property type="component" value="Unassembled WGS sequence"/>
</dbReference>
<dbReference type="PANTHER" id="PTHR11474:SF126">
    <property type="entry name" value="TYROSINASE-LIKE PROTEIN TYR-1-RELATED"/>
    <property type="match status" value="1"/>
</dbReference>
<sequence>MALVRRNILHDQNAAKKYITGVGLLKKESTGRTTNSFGIPGPVNPVYTYDLFVIWHIRAGMFPIPRNGDPMLRNYAHRGPVFLPWHRLMLILLEYNIQRILGDSSFALPYWDWSADGDDGSPTDAPIWTPGYMGGQGNPVSDGPFGFFPNDPNNFTVRIETGSDGQPSQAGNGRGRGLVREFARPWPEGWATLPTSADVKAALEFAPDNPNPRPEDRYDVIDFSVNSDGFRSRLEGWRPATRPWTHNQVHLWTGGDMLPMSSPNDPVFFLHHCNVDRTWESWLQRYGRIYTPDMTAPDTYAGERIGDTLALPASYPYTPKDMLDVSNWCTYDQLP</sequence>
<comment type="cofactor">
    <cofactor evidence="1">
        <name>Cu(2+)</name>
        <dbReference type="ChEBI" id="CHEBI:29036"/>
    </cofactor>
</comment>
<keyword evidence="3" id="KW-0479">Metal-binding</keyword>
<dbReference type="GO" id="GO:0016491">
    <property type="term" value="F:oxidoreductase activity"/>
    <property type="evidence" value="ECO:0007669"/>
    <property type="project" value="UniProtKB-KW"/>
</dbReference>
<comment type="similarity">
    <text evidence="2">Belongs to the tyrosinase family.</text>
</comment>
<evidence type="ECO:0000256" key="3">
    <source>
        <dbReference type="ARBA" id="ARBA00022723"/>
    </source>
</evidence>
<evidence type="ECO:0000313" key="8">
    <source>
        <dbReference type="EMBL" id="OIJ99706.1"/>
    </source>
</evidence>
<evidence type="ECO:0000256" key="2">
    <source>
        <dbReference type="ARBA" id="ARBA00009928"/>
    </source>
</evidence>
<dbReference type="OrthoDB" id="2874181at2"/>
<evidence type="ECO:0000313" key="9">
    <source>
        <dbReference type="Proteomes" id="UP000179935"/>
    </source>
</evidence>
<dbReference type="PROSITE" id="PS00498">
    <property type="entry name" value="TYROSINASE_2"/>
    <property type="match status" value="1"/>
</dbReference>
<dbReference type="InterPro" id="IPR050316">
    <property type="entry name" value="Tyrosinase/Hemocyanin"/>
</dbReference>
<protein>
    <submittedName>
        <fullName evidence="8">Tyrosinase</fullName>
    </submittedName>
</protein>
<evidence type="ECO:0000256" key="1">
    <source>
        <dbReference type="ARBA" id="ARBA00001973"/>
    </source>
</evidence>
<evidence type="ECO:0000256" key="4">
    <source>
        <dbReference type="ARBA" id="ARBA00023002"/>
    </source>
</evidence>
<dbReference type="InterPro" id="IPR008922">
    <property type="entry name" value="Di-copper_centre_dom_sf"/>
</dbReference>
<keyword evidence="4" id="KW-0560">Oxidoreductase</keyword>
<dbReference type="PROSITE" id="PS00497">
    <property type="entry name" value="TYROSINASE_1"/>
    <property type="match status" value="1"/>
</dbReference>
<feature type="domain" description="Tyrosinase copper-binding" evidence="7">
    <location>
        <begin position="265"/>
        <end position="276"/>
    </location>
</feature>
<feature type="domain" description="Tyrosinase copper-binding" evidence="6">
    <location>
        <begin position="77"/>
        <end position="94"/>
    </location>
</feature>
<comment type="caution">
    <text evidence="8">The sequence shown here is derived from an EMBL/GenBank/DDBJ whole genome shotgun (WGS) entry which is preliminary data.</text>
</comment>
<dbReference type="PRINTS" id="PR00092">
    <property type="entry name" value="TYROSINASE"/>
</dbReference>
<dbReference type="Pfam" id="PF00264">
    <property type="entry name" value="Tyrosinase"/>
    <property type="match status" value="1"/>
</dbReference>
<dbReference type="PANTHER" id="PTHR11474">
    <property type="entry name" value="TYROSINASE FAMILY MEMBER"/>
    <property type="match status" value="1"/>
</dbReference>